<comment type="similarity">
    <text evidence="6">Belongs to the DEAD box helicase family.</text>
</comment>
<feature type="domain" description="Helicase ATP-binding" evidence="8">
    <location>
        <begin position="95"/>
        <end position="270"/>
    </location>
</feature>
<comment type="caution">
    <text evidence="11">The sequence shown here is derived from an EMBL/GenBank/DDBJ whole genome shotgun (WGS) entry which is preliminary data.</text>
</comment>
<dbReference type="SMART" id="SM00487">
    <property type="entry name" value="DEXDc"/>
    <property type="match status" value="1"/>
</dbReference>
<dbReference type="PANTHER" id="PTHR47959">
    <property type="entry name" value="ATP-DEPENDENT RNA HELICASE RHLE-RELATED"/>
    <property type="match status" value="1"/>
</dbReference>
<evidence type="ECO:0000256" key="6">
    <source>
        <dbReference type="RuleBase" id="RU000492"/>
    </source>
</evidence>
<name>A0ABD3RFM7_9STRA</name>
<feature type="region of interest" description="Disordered" evidence="7">
    <location>
        <begin position="458"/>
        <end position="543"/>
    </location>
</feature>
<dbReference type="InterPro" id="IPR014001">
    <property type="entry name" value="Helicase_ATP-bd"/>
</dbReference>
<dbReference type="SMART" id="SM00490">
    <property type="entry name" value="HELICc"/>
    <property type="match status" value="1"/>
</dbReference>
<dbReference type="Pfam" id="PF00271">
    <property type="entry name" value="Helicase_C"/>
    <property type="match status" value="1"/>
</dbReference>
<keyword evidence="2 6" id="KW-0378">Hydrolase</keyword>
<feature type="compositionally biased region" description="Acidic residues" evidence="7">
    <location>
        <begin position="48"/>
        <end position="57"/>
    </location>
</feature>
<protein>
    <recommendedName>
        <fullName evidence="13">RNA helicase</fullName>
    </recommendedName>
</protein>
<dbReference type="PROSITE" id="PS51195">
    <property type="entry name" value="Q_MOTIF"/>
    <property type="match status" value="1"/>
</dbReference>
<evidence type="ECO:0000256" key="7">
    <source>
        <dbReference type="SAM" id="MobiDB-lite"/>
    </source>
</evidence>
<evidence type="ECO:0000256" key="3">
    <source>
        <dbReference type="ARBA" id="ARBA00022806"/>
    </source>
</evidence>
<dbReference type="PROSITE" id="PS51194">
    <property type="entry name" value="HELICASE_CTER"/>
    <property type="match status" value="1"/>
</dbReference>
<evidence type="ECO:0000256" key="5">
    <source>
        <dbReference type="PROSITE-ProRule" id="PRU00552"/>
    </source>
</evidence>
<dbReference type="Gene3D" id="3.40.50.300">
    <property type="entry name" value="P-loop containing nucleotide triphosphate hydrolases"/>
    <property type="match status" value="2"/>
</dbReference>
<dbReference type="AlphaFoldDB" id="A0ABD3RFM7"/>
<evidence type="ECO:0000256" key="1">
    <source>
        <dbReference type="ARBA" id="ARBA00022741"/>
    </source>
</evidence>
<evidence type="ECO:0000256" key="4">
    <source>
        <dbReference type="ARBA" id="ARBA00022840"/>
    </source>
</evidence>
<gene>
    <name evidence="11" type="ORF">ACHAXA_010327</name>
</gene>
<dbReference type="InterPro" id="IPR050079">
    <property type="entry name" value="DEAD_box_RNA_helicase"/>
</dbReference>
<proteinExistence type="inferred from homology"/>
<accession>A0ABD3RFM7</accession>
<dbReference type="GO" id="GO:0005524">
    <property type="term" value="F:ATP binding"/>
    <property type="evidence" value="ECO:0007669"/>
    <property type="project" value="UniProtKB-KW"/>
</dbReference>
<dbReference type="InterPro" id="IPR014014">
    <property type="entry name" value="RNA_helicase_DEAD_Q_motif"/>
</dbReference>
<keyword evidence="1 6" id="KW-0547">Nucleotide-binding</keyword>
<keyword evidence="12" id="KW-1185">Reference proteome</keyword>
<evidence type="ECO:0000259" key="10">
    <source>
        <dbReference type="PROSITE" id="PS51195"/>
    </source>
</evidence>
<reference evidence="11 12" key="1">
    <citation type="submission" date="2024-10" db="EMBL/GenBank/DDBJ databases">
        <title>Updated reference genomes for cyclostephanoid diatoms.</title>
        <authorList>
            <person name="Roberts W.R."/>
            <person name="Alverson A.J."/>
        </authorList>
    </citation>
    <scope>NUCLEOTIDE SEQUENCE [LARGE SCALE GENOMIC DNA]</scope>
    <source>
        <strain evidence="11 12">AJA228-03</strain>
    </source>
</reference>
<dbReference type="Proteomes" id="UP001530377">
    <property type="component" value="Unassembled WGS sequence"/>
</dbReference>
<dbReference type="InterPro" id="IPR011545">
    <property type="entry name" value="DEAD/DEAH_box_helicase_dom"/>
</dbReference>
<evidence type="ECO:0000259" key="9">
    <source>
        <dbReference type="PROSITE" id="PS51194"/>
    </source>
</evidence>
<dbReference type="InterPro" id="IPR000629">
    <property type="entry name" value="RNA-helicase_DEAD-box_CS"/>
</dbReference>
<keyword evidence="4 6" id="KW-0067">ATP-binding</keyword>
<dbReference type="Pfam" id="PF00270">
    <property type="entry name" value="DEAD"/>
    <property type="match status" value="1"/>
</dbReference>
<evidence type="ECO:0000313" key="11">
    <source>
        <dbReference type="EMBL" id="KAL3811688.1"/>
    </source>
</evidence>
<dbReference type="InterPro" id="IPR001650">
    <property type="entry name" value="Helicase_C-like"/>
</dbReference>
<feature type="compositionally biased region" description="Basic and acidic residues" evidence="7">
    <location>
        <begin position="458"/>
        <end position="469"/>
    </location>
</feature>
<dbReference type="EMBL" id="JALLPB020000243">
    <property type="protein sequence ID" value="KAL3811688.1"/>
    <property type="molecule type" value="Genomic_DNA"/>
</dbReference>
<dbReference type="GO" id="GO:0004386">
    <property type="term" value="F:helicase activity"/>
    <property type="evidence" value="ECO:0007669"/>
    <property type="project" value="UniProtKB-KW"/>
</dbReference>
<dbReference type="CDD" id="cd18787">
    <property type="entry name" value="SF2_C_DEAD"/>
    <property type="match status" value="1"/>
</dbReference>
<dbReference type="SUPFAM" id="SSF52540">
    <property type="entry name" value="P-loop containing nucleoside triphosphate hydrolases"/>
    <property type="match status" value="1"/>
</dbReference>
<feature type="compositionally biased region" description="Acidic residues" evidence="7">
    <location>
        <begin position="27"/>
        <end position="38"/>
    </location>
</feature>
<feature type="region of interest" description="Disordered" evidence="7">
    <location>
        <begin position="1"/>
        <end position="59"/>
    </location>
</feature>
<feature type="compositionally biased region" description="Gly residues" evidence="7">
    <location>
        <begin position="500"/>
        <end position="509"/>
    </location>
</feature>
<feature type="domain" description="Helicase C-terminal" evidence="9">
    <location>
        <begin position="281"/>
        <end position="441"/>
    </location>
</feature>
<feature type="compositionally biased region" description="Gly residues" evidence="7">
    <location>
        <begin position="517"/>
        <end position="536"/>
    </location>
</feature>
<dbReference type="InterPro" id="IPR027417">
    <property type="entry name" value="P-loop_NTPase"/>
</dbReference>
<feature type="domain" description="DEAD-box RNA helicase Q" evidence="10">
    <location>
        <begin position="64"/>
        <end position="92"/>
    </location>
</feature>
<dbReference type="GO" id="GO:0016787">
    <property type="term" value="F:hydrolase activity"/>
    <property type="evidence" value="ECO:0007669"/>
    <property type="project" value="UniProtKB-KW"/>
</dbReference>
<evidence type="ECO:0000259" key="8">
    <source>
        <dbReference type="PROSITE" id="PS51192"/>
    </source>
</evidence>
<organism evidence="11 12">
    <name type="scientific">Cyclostephanos tholiformis</name>
    <dbReference type="NCBI Taxonomy" id="382380"/>
    <lineage>
        <taxon>Eukaryota</taxon>
        <taxon>Sar</taxon>
        <taxon>Stramenopiles</taxon>
        <taxon>Ochrophyta</taxon>
        <taxon>Bacillariophyta</taxon>
        <taxon>Coscinodiscophyceae</taxon>
        <taxon>Thalassiosirophycidae</taxon>
        <taxon>Stephanodiscales</taxon>
        <taxon>Stephanodiscaceae</taxon>
        <taxon>Cyclostephanos</taxon>
    </lineage>
</organism>
<evidence type="ECO:0000256" key="2">
    <source>
        <dbReference type="ARBA" id="ARBA00022801"/>
    </source>
</evidence>
<keyword evidence="3 6" id="KW-0347">Helicase</keyword>
<dbReference type="PANTHER" id="PTHR47959:SF20">
    <property type="entry name" value="RNA HELICASE"/>
    <property type="match status" value="1"/>
</dbReference>
<feature type="short sequence motif" description="Q motif" evidence="5">
    <location>
        <begin position="64"/>
        <end position="92"/>
    </location>
</feature>
<evidence type="ECO:0008006" key="13">
    <source>
        <dbReference type="Google" id="ProtNLM"/>
    </source>
</evidence>
<sequence>MKRNQRESESTEDDDEYYSEGSSSGGGDDDLDDDDDAGQSEPQRDASENDDGGECSYDDIITTTPFSSLDLHPTLLSAIASLKWEFLSRIQADAIPPALEGRDVIGLAETGSGKTGAFSIPILNYLLEKPQRSVFAVILAPTRELAFQIHEVMVALGRNMGANSVCVVGGVDMPSQAIALARNPHVVVATPGRLLDHLQNTKGFHLRQLKYLVLDEADRMLSMDFEKEINEILEAIPDSTGGRRTMLFSATMTSKVEKLQRASLLNPVRVEVSTKFQTPKKLLQSYLFIPAKYKDCYLTYLINEHAGQSILVFGATCNNVQRLALMLRNLGFPAICLHGQMSQPKRLGALTKFKAGGRDVLICTDVASRGLDIPSVDVVINFDLPGHGKDYIHRVGRTARAGRSGKAIAMVTQYDVEVYQRLEHLLGQRLPEYKLAEEEVLLLLERVNEAQRLATRELKEQLMTRDGNRKSRGGKKRRYEGGDGDDESNIREGIKSEYMGGSGGRGGGFHNQRGGRGRGGGNGGGRSRGGGRGGGGKNKKYGG</sequence>
<evidence type="ECO:0000313" key="12">
    <source>
        <dbReference type="Proteomes" id="UP001530377"/>
    </source>
</evidence>
<dbReference type="PROSITE" id="PS00039">
    <property type="entry name" value="DEAD_ATP_HELICASE"/>
    <property type="match status" value="1"/>
</dbReference>
<dbReference type="PROSITE" id="PS51192">
    <property type="entry name" value="HELICASE_ATP_BIND_1"/>
    <property type="match status" value="1"/>
</dbReference>